<name>A0A239D5F8_9ACTN</name>
<protein>
    <submittedName>
        <fullName evidence="8">Lyso-ornithine lipid acyltransferase</fullName>
    </submittedName>
</protein>
<dbReference type="Pfam" id="PF01553">
    <property type="entry name" value="Acyltransferase"/>
    <property type="match status" value="1"/>
</dbReference>
<evidence type="ECO:0000313" key="8">
    <source>
        <dbReference type="EMBL" id="SNS27537.1"/>
    </source>
</evidence>
<evidence type="ECO:0000256" key="3">
    <source>
        <dbReference type="ARBA" id="ARBA00022679"/>
    </source>
</evidence>
<dbReference type="EMBL" id="FZOF01000004">
    <property type="protein sequence ID" value="SNS27537.1"/>
    <property type="molecule type" value="Genomic_DNA"/>
</dbReference>
<feature type="domain" description="Phospholipid/glycerol acyltransferase" evidence="7">
    <location>
        <begin position="93"/>
        <end position="205"/>
    </location>
</feature>
<dbReference type="GO" id="GO:0006654">
    <property type="term" value="P:phosphatidic acid biosynthetic process"/>
    <property type="evidence" value="ECO:0007669"/>
    <property type="project" value="TreeGrafter"/>
</dbReference>
<dbReference type="CDD" id="cd07989">
    <property type="entry name" value="LPLAT_AGPAT-like"/>
    <property type="match status" value="1"/>
</dbReference>
<keyword evidence="5 8" id="KW-0012">Acyltransferase</keyword>
<keyword evidence="4" id="KW-0443">Lipid metabolism</keyword>
<dbReference type="InterPro" id="IPR002123">
    <property type="entry name" value="Plipid/glycerol_acylTrfase"/>
</dbReference>
<dbReference type="PANTHER" id="PTHR10434">
    <property type="entry name" value="1-ACYL-SN-GLYCEROL-3-PHOSPHATE ACYLTRANSFERASE"/>
    <property type="match status" value="1"/>
</dbReference>
<keyword evidence="9" id="KW-1185">Reference proteome</keyword>
<dbReference type="Proteomes" id="UP000198280">
    <property type="component" value="Unassembled WGS sequence"/>
</dbReference>
<dbReference type="RefSeq" id="WP_089223481.1">
    <property type="nucleotide sequence ID" value="NZ_FZOF01000004.1"/>
</dbReference>
<reference evidence="8 9" key="1">
    <citation type="submission" date="2017-06" db="EMBL/GenBank/DDBJ databases">
        <authorList>
            <person name="Kim H.J."/>
            <person name="Triplett B.A."/>
        </authorList>
    </citation>
    <scope>NUCLEOTIDE SEQUENCE [LARGE SCALE GENOMIC DNA]</scope>
    <source>
        <strain evidence="8 9">CGMCC 4.1858</strain>
    </source>
</reference>
<organism evidence="8 9">
    <name type="scientific">Actinacidiphila glaucinigra</name>
    <dbReference type="NCBI Taxonomy" id="235986"/>
    <lineage>
        <taxon>Bacteria</taxon>
        <taxon>Bacillati</taxon>
        <taxon>Actinomycetota</taxon>
        <taxon>Actinomycetes</taxon>
        <taxon>Kitasatosporales</taxon>
        <taxon>Streptomycetaceae</taxon>
        <taxon>Actinacidiphila</taxon>
    </lineage>
</organism>
<feature type="region of interest" description="Disordered" evidence="6">
    <location>
        <begin position="257"/>
        <end position="278"/>
    </location>
</feature>
<gene>
    <name evidence="8" type="ORF">SAMN05216252_104398</name>
</gene>
<evidence type="ECO:0000313" key="9">
    <source>
        <dbReference type="Proteomes" id="UP000198280"/>
    </source>
</evidence>
<keyword evidence="3 8" id="KW-0808">Transferase</keyword>
<evidence type="ECO:0000256" key="5">
    <source>
        <dbReference type="ARBA" id="ARBA00023315"/>
    </source>
</evidence>
<evidence type="ECO:0000256" key="1">
    <source>
        <dbReference type="ARBA" id="ARBA00005189"/>
    </source>
</evidence>
<evidence type="ECO:0000256" key="4">
    <source>
        <dbReference type="ARBA" id="ARBA00023098"/>
    </source>
</evidence>
<proteinExistence type="predicted"/>
<accession>A0A239D5F8</accession>
<dbReference type="SMART" id="SM00563">
    <property type="entry name" value="PlsC"/>
    <property type="match status" value="1"/>
</dbReference>
<keyword evidence="2" id="KW-0444">Lipid biosynthesis</keyword>
<dbReference type="OrthoDB" id="5184723at2"/>
<evidence type="ECO:0000256" key="6">
    <source>
        <dbReference type="SAM" id="MobiDB-lite"/>
    </source>
</evidence>
<evidence type="ECO:0000256" key="2">
    <source>
        <dbReference type="ARBA" id="ARBA00022516"/>
    </source>
</evidence>
<comment type="pathway">
    <text evidence="1">Lipid metabolism.</text>
</comment>
<dbReference type="GO" id="GO:0003841">
    <property type="term" value="F:1-acylglycerol-3-phosphate O-acyltransferase activity"/>
    <property type="evidence" value="ECO:0007669"/>
    <property type="project" value="TreeGrafter"/>
</dbReference>
<sequence length="298" mass="32120">MATTWWSPVSSCTPQACVTGDGPVVGRVRRLLRYAAAVAVLFFGIALSVPVGALCGPARRERLIRRWTRSVVAAFGIRVRLPEPEPREPGRGLLVVANHVSWLDILLIAAVFPGRNVAKREIRDWPVIGRLCVRGRTIFIDRERIRSLPDTVAEVAQALRSGATVVAFPEGSTWCGREEGRYRRALFQSALDAGADVQPLLVRYRDADGRPSTAAAFLGEDTLMDSVRRVVAARGLTAEVAALPRIAADSLPDRRSLASAAHHAPAPRPAVPVQAVPHGHGTGVLIGAPALRSRDRVA</sequence>
<dbReference type="AlphaFoldDB" id="A0A239D5F8"/>
<evidence type="ECO:0000259" key="7">
    <source>
        <dbReference type="SMART" id="SM00563"/>
    </source>
</evidence>
<dbReference type="SUPFAM" id="SSF69593">
    <property type="entry name" value="Glycerol-3-phosphate (1)-acyltransferase"/>
    <property type="match status" value="1"/>
</dbReference>
<dbReference type="PANTHER" id="PTHR10434:SF64">
    <property type="entry name" value="1-ACYL-SN-GLYCEROL-3-PHOSPHATE ACYLTRANSFERASE-RELATED"/>
    <property type="match status" value="1"/>
</dbReference>